<protein>
    <submittedName>
        <fullName evidence="3">Glycosyl transferase family 1</fullName>
    </submittedName>
</protein>
<dbReference type="PANTHER" id="PTHR12526">
    <property type="entry name" value="GLYCOSYLTRANSFERASE"/>
    <property type="match status" value="1"/>
</dbReference>
<dbReference type="Gene3D" id="3.40.50.2000">
    <property type="entry name" value="Glycogen Phosphorylase B"/>
    <property type="match status" value="2"/>
</dbReference>
<dbReference type="OrthoDB" id="9790710at2"/>
<sequence length="376" mass="40859">MAVPTVLHLHSTFDLGGKEARAVRLMNAFGDRFRHRIVSAMPGAVAAMDAVDPEIDAELLPDFPPLAGRSGLRRLRGLAKAMRPFDLILTYNFGAMDAVMARRAFGGPPLIHHEDGFNEDERDGQKRTRIAYRRMALPGAKRLVVPSHLLENIALKSWKQPGGRVLRIPNGIETRRFETPPPPTAIPGVVKRDGEVWIGTLAGLRPIKNLPRLVEAYAFAQKIHGMNARLAIVGEGPERERIVEAARKAGVEAQLLLPGFMANPSAYVGLFDIFALSSDSEQFPISLIEAMAAGLPAACTAVGDIPRMVAAENLPLLARTADPDALGRSLARLMGDDGLRRRVGSANRDKVRADYEEAVMIDRYEALYAGAVSGQA</sequence>
<evidence type="ECO:0000259" key="1">
    <source>
        <dbReference type="Pfam" id="PF00534"/>
    </source>
</evidence>
<keyword evidence="3" id="KW-0808">Transferase</keyword>
<dbReference type="InterPro" id="IPR028098">
    <property type="entry name" value="Glyco_trans_4-like_N"/>
</dbReference>
<dbReference type="RefSeq" id="WP_088711749.1">
    <property type="nucleotide sequence ID" value="NZ_NFZT01000001.1"/>
</dbReference>
<evidence type="ECO:0000259" key="2">
    <source>
        <dbReference type="Pfam" id="PF13439"/>
    </source>
</evidence>
<name>A0A219B3M8_9SPHN</name>
<comment type="caution">
    <text evidence="3">The sequence shown here is derived from an EMBL/GenBank/DDBJ whole genome shotgun (WGS) entry which is preliminary data.</text>
</comment>
<dbReference type="Proteomes" id="UP000198462">
    <property type="component" value="Unassembled WGS sequence"/>
</dbReference>
<dbReference type="AlphaFoldDB" id="A0A219B3M8"/>
<gene>
    <name evidence="3" type="ORF">B5C34_05460</name>
</gene>
<dbReference type="Pfam" id="PF13439">
    <property type="entry name" value="Glyco_transf_4"/>
    <property type="match status" value="1"/>
</dbReference>
<organism evidence="3 4">
    <name type="scientific">Pacificimonas flava</name>
    <dbReference type="NCBI Taxonomy" id="1234595"/>
    <lineage>
        <taxon>Bacteria</taxon>
        <taxon>Pseudomonadati</taxon>
        <taxon>Pseudomonadota</taxon>
        <taxon>Alphaproteobacteria</taxon>
        <taxon>Sphingomonadales</taxon>
        <taxon>Sphingosinicellaceae</taxon>
        <taxon>Pacificimonas</taxon>
    </lineage>
</organism>
<feature type="domain" description="Glycosyltransferase subfamily 4-like N-terminal" evidence="2">
    <location>
        <begin position="16"/>
        <end position="176"/>
    </location>
</feature>
<dbReference type="EMBL" id="NFZT01000001">
    <property type="protein sequence ID" value="OWV32960.1"/>
    <property type="molecule type" value="Genomic_DNA"/>
</dbReference>
<dbReference type="PANTHER" id="PTHR12526:SF630">
    <property type="entry name" value="GLYCOSYLTRANSFERASE"/>
    <property type="match status" value="1"/>
</dbReference>
<dbReference type="SUPFAM" id="SSF53756">
    <property type="entry name" value="UDP-Glycosyltransferase/glycogen phosphorylase"/>
    <property type="match status" value="1"/>
</dbReference>
<dbReference type="Pfam" id="PF00534">
    <property type="entry name" value="Glycos_transf_1"/>
    <property type="match status" value="1"/>
</dbReference>
<accession>A0A219B3M8</accession>
<dbReference type="GO" id="GO:0016757">
    <property type="term" value="F:glycosyltransferase activity"/>
    <property type="evidence" value="ECO:0007669"/>
    <property type="project" value="InterPro"/>
</dbReference>
<proteinExistence type="predicted"/>
<dbReference type="CDD" id="cd03801">
    <property type="entry name" value="GT4_PimA-like"/>
    <property type="match status" value="1"/>
</dbReference>
<dbReference type="InterPro" id="IPR001296">
    <property type="entry name" value="Glyco_trans_1"/>
</dbReference>
<reference evidence="4" key="1">
    <citation type="submission" date="2017-05" db="EMBL/GenBank/DDBJ databases">
        <authorList>
            <person name="Lin X."/>
        </authorList>
    </citation>
    <scope>NUCLEOTIDE SEQUENCE [LARGE SCALE GENOMIC DNA]</scope>
    <source>
        <strain evidence="4">JLT2012</strain>
    </source>
</reference>
<evidence type="ECO:0000313" key="4">
    <source>
        <dbReference type="Proteomes" id="UP000198462"/>
    </source>
</evidence>
<feature type="domain" description="Glycosyl transferase family 1" evidence="1">
    <location>
        <begin position="192"/>
        <end position="348"/>
    </location>
</feature>
<evidence type="ECO:0000313" key="3">
    <source>
        <dbReference type="EMBL" id="OWV32960.1"/>
    </source>
</evidence>
<keyword evidence="4" id="KW-1185">Reference proteome</keyword>